<reference evidence="1 2" key="1">
    <citation type="submission" date="2015-04" db="EMBL/GenBank/DDBJ databases">
        <title>Complete genome sequence of Schizopora paradoxa KUC8140, a cosmopolitan wood degrader in East Asia.</title>
        <authorList>
            <consortium name="DOE Joint Genome Institute"/>
            <person name="Min B."/>
            <person name="Park H."/>
            <person name="Jang Y."/>
            <person name="Kim J.-J."/>
            <person name="Kim K.H."/>
            <person name="Pangilinan J."/>
            <person name="Lipzen A."/>
            <person name="Riley R."/>
            <person name="Grigoriev I.V."/>
            <person name="Spatafora J.W."/>
            <person name="Choi I.-G."/>
        </authorList>
    </citation>
    <scope>NUCLEOTIDE SEQUENCE [LARGE SCALE GENOMIC DNA]</scope>
    <source>
        <strain evidence="1 2">KUC8140</strain>
    </source>
</reference>
<proteinExistence type="predicted"/>
<organism evidence="1 2">
    <name type="scientific">Schizopora paradoxa</name>
    <dbReference type="NCBI Taxonomy" id="27342"/>
    <lineage>
        <taxon>Eukaryota</taxon>
        <taxon>Fungi</taxon>
        <taxon>Dikarya</taxon>
        <taxon>Basidiomycota</taxon>
        <taxon>Agaricomycotina</taxon>
        <taxon>Agaricomycetes</taxon>
        <taxon>Hymenochaetales</taxon>
        <taxon>Schizoporaceae</taxon>
        <taxon>Schizopora</taxon>
    </lineage>
</organism>
<name>A0A0H2R3Y7_9AGAM</name>
<dbReference type="AlphaFoldDB" id="A0A0H2R3Y7"/>
<evidence type="ECO:0000313" key="2">
    <source>
        <dbReference type="Proteomes" id="UP000053477"/>
    </source>
</evidence>
<accession>A0A0H2R3Y7</accession>
<dbReference type="Proteomes" id="UP000053477">
    <property type="component" value="Unassembled WGS sequence"/>
</dbReference>
<dbReference type="InParanoid" id="A0A0H2R3Y7"/>
<dbReference type="EMBL" id="KQ086646">
    <property type="protein sequence ID" value="KLO04208.1"/>
    <property type="molecule type" value="Genomic_DNA"/>
</dbReference>
<sequence length="168" mass="19211">MPASRNTPKMQTRNKGRRQRRVLTGILLPSVGETVVKKVHIVSDGPHPYPNADGALGSDFQRHVHDVFVYIRRGANQPQLSLLLCVKRHKLYGINEQILEWTEGLLEWKGKAFAVPLEERGGFVDFVNYEEVRHFGDIMVAMTALAHRIRNPKTRIPEKIQIYIPDAH</sequence>
<evidence type="ECO:0000313" key="1">
    <source>
        <dbReference type="EMBL" id="KLO04208.1"/>
    </source>
</evidence>
<protein>
    <submittedName>
        <fullName evidence="1">Uncharacterized protein</fullName>
    </submittedName>
</protein>
<gene>
    <name evidence="1" type="ORF">SCHPADRAFT_911757</name>
</gene>
<keyword evidence="2" id="KW-1185">Reference proteome</keyword>